<dbReference type="PROSITE" id="PS50026">
    <property type="entry name" value="EGF_3"/>
    <property type="match status" value="2"/>
</dbReference>
<dbReference type="PROSITE" id="PS00022">
    <property type="entry name" value="EGF_1"/>
    <property type="match status" value="2"/>
</dbReference>
<dbReference type="AlphaFoldDB" id="A0A0V1J6C9"/>
<keyword evidence="1 4" id="KW-0245">EGF-like domain</keyword>
<dbReference type="PANTHER" id="PTHR12916:SF9">
    <property type="entry name" value="NEUROGENIC LOCUS NOTCH HOMOLOG PROTEIN 1-RELATED"/>
    <property type="match status" value="1"/>
</dbReference>
<dbReference type="Gene3D" id="2.10.25.10">
    <property type="entry name" value="Laminin"/>
    <property type="match status" value="2"/>
</dbReference>
<evidence type="ECO:0000259" key="7">
    <source>
        <dbReference type="PROSITE" id="PS50026"/>
    </source>
</evidence>
<feature type="transmembrane region" description="Helical" evidence="5">
    <location>
        <begin position="344"/>
        <end position="367"/>
    </location>
</feature>
<keyword evidence="5" id="KW-0472">Membrane</keyword>
<feature type="disulfide bond" evidence="4">
    <location>
        <begin position="318"/>
        <end position="327"/>
    </location>
</feature>
<organism evidence="8 9">
    <name type="scientific">Trichinella pseudospiralis</name>
    <name type="common">Parasitic roundworm</name>
    <dbReference type="NCBI Taxonomy" id="6337"/>
    <lineage>
        <taxon>Eukaryota</taxon>
        <taxon>Metazoa</taxon>
        <taxon>Ecdysozoa</taxon>
        <taxon>Nematoda</taxon>
        <taxon>Enoplea</taxon>
        <taxon>Dorylaimia</taxon>
        <taxon>Trichinellida</taxon>
        <taxon>Trichinellidae</taxon>
        <taxon>Trichinella</taxon>
    </lineage>
</organism>
<keyword evidence="5" id="KW-1133">Transmembrane helix</keyword>
<dbReference type="PROSITE" id="PS00010">
    <property type="entry name" value="ASX_HYDROXYL"/>
    <property type="match status" value="2"/>
</dbReference>
<protein>
    <submittedName>
        <fullName evidence="8">Uncharacterized protein-like protein 2</fullName>
    </submittedName>
</protein>
<evidence type="ECO:0000256" key="1">
    <source>
        <dbReference type="ARBA" id="ARBA00022536"/>
    </source>
</evidence>
<dbReference type="InterPro" id="IPR000742">
    <property type="entry name" value="EGF"/>
</dbReference>
<name>A0A0V1J6C9_TRIPS</name>
<proteinExistence type="predicted"/>
<keyword evidence="3 4" id="KW-1015">Disulfide bond</keyword>
<comment type="caution">
    <text evidence="4">Lacks conserved residue(s) required for the propagation of feature annotation.</text>
</comment>
<reference evidence="8 9" key="1">
    <citation type="submission" date="2015-01" db="EMBL/GenBank/DDBJ databases">
        <title>Evolution of Trichinella species and genotypes.</title>
        <authorList>
            <person name="Korhonen P.K."/>
            <person name="Edoardo P."/>
            <person name="Giuseppe L.R."/>
            <person name="Gasser R.B."/>
        </authorList>
    </citation>
    <scope>NUCLEOTIDE SEQUENCE [LARGE SCALE GENOMIC DNA]</scope>
    <source>
        <strain evidence="8">ISS588</strain>
    </source>
</reference>
<keyword evidence="2" id="KW-0677">Repeat</keyword>
<dbReference type="EMBL" id="JYDS01000034">
    <property type="protein sequence ID" value="KRZ30518.1"/>
    <property type="molecule type" value="Genomic_DNA"/>
</dbReference>
<sequence length="374" mass="42604">MGKFVLIVLFVFAFFLQSEDAHKNDCSYYDFHGVSSKRNVLFMNETIENECLAWVEFKPEDNNFGNLKEYYQKMNDLCSRFLPDGKAYGIRLGERRKLVLDRSITLPTDIKANDKSTYTYLLNMWVYRSFSNNTKDFSHIYGTISSDTNVTIRVINDTSECPIYFKKTINVQCEEIHSIIVGQEIATPQCFTFTPNAMVFGLKKCLNITIDAPSEKLFIPCKHEGLLRCKKWDFDAKRCKKCLPGFAGDLCEQDIDECKALEICGGGGKCTNHKGGYTCFCNPGYIGEYCELIDYCASNPCPKNSTCKNKFDSYGCICSEENVGEHCSINIEEKADKAAAMYNFFIVIGITLLIPVTFSITTLFYCLQVRILHR</sequence>
<dbReference type="Proteomes" id="UP000054805">
    <property type="component" value="Unassembled WGS sequence"/>
</dbReference>
<dbReference type="CDD" id="cd00054">
    <property type="entry name" value="EGF_CA"/>
    <property type="match status" value="2"/>
</dbReference>
<dbReference type="InterPro" id="IPR049883">
    <property type="entry name" value="NOTCH1_EGF-like"/>
</dbReference>
<feature type="chain" id="PRO_5006880319" evidence="6">
    <location>
        <begin position="22"/>
        <end position="374"/>
    </location>
</feature>
<feature type="disulfide bond" evidence="4">
    <location>
        <begin position="281"/>
        <end position="290"/>
    </location>
</feature>
<evidence type="ECO:0000256" key="5">
    <source>
        <dbReference type="SAM" id="Phobius"/>
    </source>
</evidence>
<feature type="domain" description="EGF-like" evidence="7">
    <location>
        <begin position="254"/>
        <end position="291"/>
    </location>
</feature>
<dbReference type="SMART" id="SM00181">
    <property type="entry name" value="EGF"/>
    <property type="match status" value="3"/>
</dbReference>
<dbReference type="InterPro" id="IPR001881">
    <property type="entry name" value="EGF-like_Ca-bd_dom"/>
</dbReference>
<dbReference type="InterPro" id="IPR018097">
    <property type="entry name" value="EGF_Ca-bd_CS"/>
</dbReference>
<evidence type="ECO:0000256" key="4">
    <source>
        <dbReference type="PROSITE-ProRule" id="PRU00076"/>
    </source>
</evidence>
<dbReference type="SUPFAM" id="SSF57196">
    <property type="entry name" value="EGF/Laminin"/>
    <property type="match status" value="2"/>
</dbReference>
<evidence type="ECO:0000313" key="8">
    <source>
        <dbReference type="EMBL" id="KRZ30518.1"/>
    </source>
</evidence>
<dbReference type="Pfam" id="PF07645">
    <property type="entry name" value="EGF_CA"/>
    <property type="match status" value="1"/>
</dbReference>
<dbReference type="SMART" id="SM00179">
    <property type="entry name" value="EGF_CA"/>
    <property type="match status" value="2"/>
</dbReference>
<dbReference type="PROSITE" id="PS01186">
    <property type="entry name" value="EGF_2"/>
    <property type="match status" value="1"/>
</dbReference>
<evidence type="ECO:0000256" key="3">
    <source>
        <dbReference type="ARBA" id="ARBA00023157"/>
    </source>
</evidence>
<dbReference type="PANTHER" id="PTHR12916">
    <property type="entry name" value="CYTOCHROME C OXIDASE POLYPEPTIDE VIC-2"/>
    <property type="match status" value="1"/>
</dbReference>
<dbReference type="GO" id="GO:0005509">
    <property type="term" value="F:calcium ion binding"/>
    <property type="evidence" value="ECO:0007669"/>
    <property type="project" value="InterPro"/>
</dbReference>
<keyword evidence="5" id="KW-0812">Transmembrane</keyword>
<dbReference type="InterPro" id="IPR000152">
    <property type="entry name" value="EGF-type_Asp/Asn_hydroxyl_site"/>
</dbReference>
<accession>A0A0V1J6C9</accession>
<gene>
    <name evidence="8" type="primary">Crb2</name>
    <name evidence="8" type="ORF">T4B_14972</name>
</gene>
<comment type="caution">
    <text evidence="8">The sequence shown here is derived from an EMBL/GenBank/DDBJ whole genome shotgun (WGS) entry which is preliminary data.</text>
</comment>
<dbReference type="GO" id="GO:0005112">
    <property type="term" value="F:Notch binding"/>
    <property type="evidence" value="ECO:0007669"/>
    <property type="project" value="TreeGrafter"/>
</dbReference>
<evidence type="ECO:0000313" key="9">
    <source>
        <dbReference type="Proteomes" id="UP000054805"/>
    </source>
</evidence>
<keyword evidence="9" id="KW-1185">Reference proteome</keyword>
<feature type="signal peptide" evidence="6">
    <location>
        <begin position="1"/>
        <end position="21"/>
    </location>
</feature>
<keyword evidence="6" id="KW-0732">Signal</keyword>
<feature type="domain" description="EGF-like" evidence="7">
    <location>
        <begin position="292"/>
        <end position="328"/>
    </location>
</feature>
<dbReference type="PROSITE" id="PS01187">
    <property type="entry name" value="EGF_CA"/>
    <property type="match status" value="1"/>
</dbReference>
<dbReference type="GO" id="GO:0007219">
    <property type="term" value="P:Notch signaling pathway"/>
    <property type="evidence" value="ECO:0007669"/>
    <property type="project" value="TreeGrafter"/>
</dbReference>
<evidence type="ECO:0000256" key="2">
    <source>
        <dbReference type="ARBA" id="ARBA00022737"/>
    </source>
</evidence>
<evidence type="ECO:0000256" key="6">
    <source>
        <dbReference type="SAM" id="SignalP"/>
    </source>
</evidence>